<comment type="caution">
    <text evidence="1">The sequence shown here is derived from an EMBL/GenBank/DDBJ whole genome shotgun (WGS) entry which is preliminary data.</text>
</comment>
<gene>
    <name evidence="1" type="ORF">K8V81_03825</name>
</gene>
<dbReference type="Proteomes" id="UP000742460">
    <property type="component" value="Unassembled WGS sequence"/>
</dbReference>
<dbReference type="EMBL" id="DYUE01000098">
    <property type="protein sequence ID" value="HJG90834.1"/>
    <property type="molecule type" value="Genomic_DNA"/>
</dbReference>
<reference evidence="1" key="1">
    <citation type="journal article" date="2021" name="PeerJ">
        <title>Extensive microbial diversity within the chicken gut microbiome revealed by metagenomics and culture.</title>
        <authorList>
            <person name="Gilroy R."/>
            <person name="Ravi A."/>
            <person name="Getino M."/>
            <person name="Pursley I."/>
            <person name="Horton D.L."/>
            <person name="Alikhan N.F."/>
            <person name="Baker D."/>
            <person name="Gharbi K."/>
            <person name="Hall N."/>
            <person name="Watson M."/>
            <person name="Adriaenssens E.M."/>
            <person name="Foster-Nyarko E."/>
            <person name="Jarju S."/>
            <person name="Secka A."/>
            <person name="Antonio M."/>
            <person name="Oren A."/>
            <person name="Chaudhuri R.R."/>
            <person name="La Ragione R."/>
            <person name="Hildebrand F."/>
            <person name="Pallen M.J."/>
        </authorList>
    </citation>
    <scope>NUCLEOTIDE SEQUENCE</scope>
    <source>
        <strain evidence="1">ChiGjej5B5-22894</strain>
    </source>
</reference>
<proteinExistence type="predicted"/>
<evidence type="ECO:0000313" key="1">
    <source>
        <dbReference type="EMBL" id="HJG90834.1"/>
    </source>
</evidence>
<evidence type="ECO:0000313" key="2">
    <source>
        <dbReference type="Proteomes" id="UP000742460"/>
    </source>
</evidence>
<organism evidence="1 2">
    <name type="scientific">Brachybacterium massiliense</name>
    <dbReference type="NCBI Taxonomy" id="1755098"/>
    <lineage>
        <taxon>Bacteria</taxon>
        <taxon>Bacillati</taxon>
        <taxon>Actinomycetota</taxon>
        <taxon>Actinomycetes</taxon>
        <taxon>Micrococcales</taxon>
        <taxon>Dermabacteraceae</taxon>
        <taxon>Brachybacterium</taxon>
    </lineage>
</organism>
<sequence length="81" mass="9221">MSAHVLTDVPRTPTTATAERALRRLEQLTDDRAVDTLLTSFLARRRAMRKARHEQAAKRARQEHEQLVQRALLAAGLAHLR</sequence>
<dbReference type="AlphaFoldDB" id="A0A921SWS3"/>
<reference evidence="1" key="2">
    <citation type="submission" date="2021-09" db="EMBL/GenBank/DDBJ databases">
        <authorList>
            <person name="Gilroy R."/>
        </authorList>
    </citation>
    <scope>NUCLEOTIDE SEQUENCE</scope>
    <source>
        <strain evidence="1">ChiGjej5B5-22894</strain>
    </source>
</reference>
<protein>
    <submittedName>
        <fullName evidence="1">Uncharacterized protein</fullName>
    </submittedName>
</protein>
<name>A0A921SWS3_9MICO</name>
<accession>A0A921SWS3</accession>